<dbReference type="Proteomes" id="UP001177744">
    <property type="component" value="Unassembled WGS sequence"/>
</dbReference>
<gene>
    <name evidence="6" type="ORF">QTO34_006568</name>
</gene>
<keyword evidence="2" id="KW-0833">Ubl conjugation pathway</keyword>
<dbReference type="GO" id="GO:0006508">
    <property type="term" value="P:proteolysis"/>
    <property type="evidence" value="ECO:0007669"/>
    <property type="project" value="UniProtKB-KW"/>
</dbReference>
<evidence type="ECO:0000259" key="5">
    <source>
        <dbReference type="Pfam" id="PF02338"/>
    </source>
</evidence>
<feature type="compositionally biased region" description="Basic and acidic residues" evidence="4">
    <location>
        <begin position="1"/>
        <end position="13"/>
    </location>
</feature>
<feature type="region of interest" description="Disordered" evidence="4">
    <location>
        <begin position="1"/>
        <end position="22"/>
    </location>
</feature>
<dbReference type="EMBL" id="JAULJE010000017">
    <property type="protein sequence ID" value="KAK1333035.1"/>
    <property type="molecule type" value="Genomic_DNA"/>
</dbReference>
<evidence type="ECO:0000313" key="7">
    <source>
        <dbReference type="Proteomes" id="UP001177744"/>
    </source>
</evidence>
<dbReference type="InterPro" id="IPR003323">
    <property type="entry name" value="OTU_dom"/>
</dbReference>
<dbReference type="InterPro" id="IPR038765">
    <property type="entry name" value="Papain-like_cys_pep_sf"/>
</dbReference>
<keyword evidence="1" id="KW-0645">Protease</keyword>
<sequence length="178" mass="19864">MFSKSSKREDVKRQNVGSGRGLQEGRPALAIPPYVKYVVSKEFGKYCDYIINAAAWGGQLELRTLSHILHTPIEIIQADSPSVVIGEEYKKQQHNTCIYKTCIQFRRTYNSVTWLTVAELHPIGDPETSASSGRCETTPDFNHSHKGHIQEADSVSTKALLEQVLPHKRVSSTATLPL</sequence>
<evidence type="ECO:0000256" key="3">
    <source>
        <dbReference type="ARBA" id="ARBA00022807"/>
    </source>
</evidence>
<organism evidence="6 7">
    <name type="scientific">Cnephaeus nilssonii</name>
    <name type="common">Northern bat</name>
    <name type="synonym">Eptesicus nilssonii</name>
    <dbReference type="NCBI Taxonomy" id="3371016"/>
    <lineage>
        <taxon>Eukaryota</taxon>
        <taxon>Metazoa</taxon>
        <taxon>Chordata</taxon>
        <taxon>Craniata</taxon>
        <taxon>Vertebrata</taxon>
        <taxon>Euteleostomi</taxon>
        <taxon>Mammalia</taxon>
        <taxon>Eutheria</taxon>
        <taxon>Laurasiatheria</taxon>
        <taxon>Chiroptera</taxon>
        <taxon>Yangochiroptera</taxon>
        <taxon>Vespertilionidae</taxon>
        <taxon>Cnephaeus</taxon>
    </lineage>
</organism>
<reference evidence="6" key="1">
    <citation type="submission" date="2023-06" db="EMBL/GenBank/DDBJ databases">
        <title>Reference genome for the Northern bat (Eptesicus nilssonii), a most northern bat species.</title>
        <authorList>
            <person name="Laine V.N."/>
            <person name="Pulliainen A.T."/>
            <person name="Lilley T.M."/>
        </authorList>
    </citation>
    <scope>NUCLEOTIDE SEQUENCE</scope>
    <source>
        <strain evidence="6">BLF_Eptnil</strain>
        <tissue evidence="6">Kidney</tissue>
    </source>
</reference>
<evidence type="ECO:0000256" key="2">
    <source>
        <dbReference type="ARBA" id="ARBA00022786"/>
    </source>
</evidence>
<keyword evidence="3" id="KW-0378">Hydrolase</keyword>
<dbReference type="Pfam" id="PF02338">
    <property type="entry name" value="OTU"/>
    <property type="match status" value="1"/>
</dbReference>
<dbReference type="GO" id="GO:0008234">
    <property type="term" value="F:cysteine-type peptidase activity"/>
    <property type="evidence" value="ECO:0007669"/>
    <property type="project" value="UniProtKB-KW"/>
</dbReference>
<dbReference type="SUPFAM" id="SSF54001">
    <property type="entry name" value="Cysteine proteinases"/>
    <property type="match status" value="1"/>
</dbReference>
<keyword evidence="7" id="KW-1185">Reference proteome</keyword>
<evidence type="ECO:0000313" key="6">
    <source>
        <dbReference type="EMBL" id="KAK1333035.1"/>
    </source>
</evidence>
<feature type="region of interest" description="Disordered" evidence="4">
    <location>
        <begin position="125"/>
        <end position="149"/>
    </location>
</feature>
<keyword evidence="3" id="KW-0788">Thiol protease</keyword>
<accession>A0AA40HLN6</accession>
<evidence type="ECO:0000256" key="1">
    <source>
        <dbReference type="ARBA" id="ARBA00022670"/>
    </source>
</evidence>
<comment type="caution">
    <text evidence="6">The sequence shown here is derived from an EMBL/GenBank/DDBJ whole genome shotgun (WGS) entry which is preliminary data.</text>
</comment>
<protein>
    <recommendedName>
        <fullName evidence="5">OTU domain-containing protein</fullName>
    </recommendedName>
</protein>
<proteinExistence type="predicted"/>
<feature type="domain" description="OTU" evidence="5">
    <location>
        <begin position="37"/>
        <end position="107"/>
    </location>
</feature>
<dbReference type="AlphaFoldDB" id="A0AA40HLN6"/>
<feature type="compositionally biased region" description="Polar residues" evidence="4">
    <location>
        <begin position="128"/>
        <end position="141"/>
    </location>
</feature>
<dbReference type="Gene3D" id="3.90.70.80">
    <property type="match status" value="1"/>
</dbReference>
<evidence type="ECO:0000256" key="4">
    <source>
        <dbReference type="SAM" id="MobiDB-lite"/>
    </source>
</evidence>
<name>A0AA40HLN6_CNENI</name>